<accession>A0A0M9FRD6</accession>
<evidence type="ECO:0000313" key="1">
    <source>
        <dbReference type="EMBL" id="KPA74389.1"/>
    </source>
</evidence>
<dbReference type="GeneID" id="26909378"/>
<dbReference type="OrthoDB" id="413953at2759"/>
<dbReference type="Gene3D" id="3.40.50.1000">
    <property type="entry name" value="HAD superfamily/HAD-like"/>
    <property type="match status" value="2"/>
</dbReference>
<dbReference type="GO" id="GO:0016791">
    <property type="term" value="F:phosphatase activity"/>
    <property type="evidence" value="ECO:0007669"/>
    <property type="project" value="TreeGrafter"/>
</dbReference>
<dbReference type="GO" id="GO:0005737">
    <property type="term" value="C:cytoplasm"/>
    <property type="evidence" value="ECO:0007669"/>
    <property type="project" value="TreeGrafter"/>
</dbReference>
<dbReference type="Pfam" id="PF13242">
    <property type="entry name" value="Hydrolase_like"/>
    <property type="match status" value="1"/>
</dbReference>
<dbReference type="PANTHER" id="PTHR19288">
    <property type="entry name" value="4-NITROPHENYLPHOSPHATASE-RELATED"/>
    <property type="match status" value="1"/>
</dbReference>
<sequence length="101" mass="10543">MVGALCIAVGRRPDAVCGKPHVDLAKILFAAEQITNPKETCLMVGDRLTTDVAFGNAAGCQSMLALSGIEGLADVEKALKEGNTALIPDYVAESLAVFLPR</sequence>
<dbReference type="Proteomes" id="UP000037923">
    <property type="component" value="Unassembled WGS sequence"/>
</dbReference>
<evidence type="ECO:0000313" key="2">
    <source>
        <dbReference type="Proteomes" id="UP000037923"/>
    </source>
</evidence>
<dbReference type="VEuPathDB" id="TriTrypDB:LpyrH10_29_0100"/>
<dbReference type="SUPFAM" id="SSF56784">
    <property type="entry name" value="HAD-like"/>
    <property type="match status" value="1"/>
</dbReference>
<reference evidence="1 2" key="1">
    <citation type="submission" date="2015-07" db="EMBL/GenBank/DDBJ databases">
        <title>High-quality genome of monoxenous trypanosomatid Leptomonas pyrrhocoris.</title>
        <authorList>
            <person name="Flegontov P."/>
            <person name="Butenko A."/>
            <person name="Firsov S."/>
            <person name="Vlcek C."/>
            <person name="Logacheva M.D."/>
            <person name="Field M."/>
            <person name="Filatov D."/>
            <person name="Flegontova O."/>
            <person name="Gerasimov E."/>
            <person name="Jackson A.P."/>
            <person name="Kelly S."/>
            <person name="Opperdoes F."/>
            <person name="O'Reilly A."/>
            <person name="Votypka J."/>
            <person name="Yurchenko V."/>
            <person name="Lukes J."/>
        </authorList>
    </citation>
    <scope>NUCLEOTIDE SEQUENCE [LARGE SCALE GENOMIC DNA]</scope>
    <source>
        <strain evidence="1">H10</strain>
    </source>
</reference>
<protein>
    <submittedName>
        <fullName evidence="1">Putative p-nitrophenylphosphatase</fullName>
    </submittedName>
</protein>
<dbReference type="AlphaFoldDB" id="A0A0M9FRD6"/>
<keyword evidence="2" id="KW-1185">Reference proteome</keyword>
<name>A0A0M9FRD6_LEPPY</name>
<dbReference type="RefSeq" id="XP_015652828.1">
    <property type="nucleotide sequence ID" value="XM_015808375.1"/>
</dbReference>
<dbReference type="PANTHER" id="PTHR19288:SF46">
    <property type="entry name" value="HALOACID DEHALOGENASE-LIKE HYDROLASE DOMAIN-CONTAINING PROTEIN 2"/>
    <property type="match status" value="1"/>
</dbReference>
<proteinExistence type="predicted"/>
<organism evidence="1 2">
    <name type="scientific">Leptomonas pyrrhocoris</name>
    <name type="common">Firebug parasite</name>
    <dbReference type="NCBI Taxonomy" id="157538"/>
    <lineage>
        <taxon>Eukaryota</taxon>
        <taxon>Discoba</taxon>
        <taxon>Euglenozoa</taxon>
        <taxon>Kinetoplastea</taxon>
        <taxon>Metakinetoplastina</taxon>
        <taxon>Trypanosomatida</taxon>
        <taxon>Trypanosomatidae</taxon>
        <taxon>Leishmaniinae</taxon>
        <taxon>Leptomonas</taxon>
    </lineage>
</organism>
<comment type="caution">
    <text evidence="1">The sequence shown here is derived from an EMBL/GenBank/DDBJ whole genome shotgun (WGS) entry which is preliminary data.</text>
</comment>
<dbReference type="InterPro" id="IPR023214">
    <property type="entry name" value="HAD_sf"/>
</dbReference>
<dbReference type="EMBL" id="LGTL01000029">
    <property type="protein sequence ID" value="KPA74389.1"/>
    <property type="molecule type" value="Genomic_DNA"/>
</dbReference>
<dbReference type="InterPro" id="IPR036412">
    <property type="entry name" value="HAD-like_sf"/>
</dbReference>
<gene>
    <name evidence="1" type="ORF">ABB37_09095</name>
</gene>